<dbReference type="EMBL" id="JBJQND010000014">
    <property type="protein sequence ID" value="KAL3855612.1"/>
    <property type="molecule type" value="Genomic_DNA"/>
</dbReference>
<dbReference type="AlphaFoldDB" id="A0ABD3V250"/>
<evidence type="ECO:0008006" key="4">
    <source>
        <dbReference type="Google" id="ProtNLM"/>
    </source>
</evidence>
<evidence type="ECO:0000256" key="1">
    <source>
        <dbReference type="SAM" id="SignalP"/>
    </source>
</evidence>
<comment type="caution">
    <text evidence="2">The sequence shown here is derived from an EMBL/GenBank/DDBJ whole genome shotgun (WGS) entry which is preliminary data.</text>
</comment>
<keyword evidence="3" id="KW-1185">Reference proteome</keyword>
<protein>
    <recommendedName>
        <fullName evidence="4">Lipocalin</fullName>
    </recommendedName>
</protein>
<dbReference type="Proteomes" id="UP001634394">
    <property type="component" value="Unassembled WGS sequence"/>
</dbReference>
<gene>
    <name evidence="2" type="ORF">ACJMK2_014819</name>
</gene>
<accession>A0ABD3V250</accession>
<sequence length="114" mass="13190">MRSIIVFCAVIGLSHQMTNEPPTTREPSVLRSYYFHYDYLTHKMLVHTNRNCFIFMLTAQERMEVHTDYGRTALEVHLLQMITTGTKTEVAKSSLEHSVTQGCGNYIIHYYTVA</sequence>
<feature type="chain" id="PRO_5044890795" description="Lipocalin" evidence="1">
    <location>
        <begin position="17"/>
        <end position="114"/>
    </location>
</feature>
<evidence type="ECO:0000313" key="2">
    <source>
        <dbReference type="EMBL" id="KAL3855612.1"/>
    </source>
</evidence>
<proteinExistence type="predicted"/>
<evidence type="ECO:0000313" key="3">
    <source>
        <dbReference type="Proteomes" id="UP001634394"/>
    </source>
</evidence>
<keyword evidence="1" id="KW-0732">Signal</keyword>
<feature type="signal peptide" evidence="1">
    <location>
        <begin position="1"/>
        <end position="16"/>
    </location>
</feature>
<name>A0ABD3V250_SINWO</name>
<organism evidence="2 3">
    <name type="scientific">Sinanodonta woodiana</name>
    <name type="common">Chinese pond mussel</name>
    <name type="synonym">Anodonta woodiana</name>
    <dbReference type="NCBI Taxonomy" id="1069815"/>
    <lineage>
        <taxon>Eukaryota</taxon>
        <taxon>Metazoa</taxon>
        <taxon>Spiralia</taxon>
        <taxon>Lophotrochozoa</taxon>
        <taxon>Mollusca</taxon>
        <taxon>Bivalvia</taxon>
        <taxon>Autobranchia</taxon>
        <taxon>Heteroconchia</taxon>
        <taxon>Palaeoheterodonta</taxon>
        <taxon>Unionida</taxon>
        <taxon>Unionoidea</taxon>
        <taxon>Unionidae</taxon>
        <taxon>Unioninae</taxon>
        <taxon>Sinanodonta</taxon>
    </lineage>
</organism>
<reference evidence="2 3" key="1">
    <citation type="submission" date="2024-11" db="EMBL/GenBank/DDBJ databases">
        <title>Chromosome-level genome assembly of the freshwater bivalve Anodonta woodiana.</title>
        <authorList>
            <person name="Chen X."/>
        </authorList>
    </citation>
    <scope>NUCLEOTIDE SEQUENCE [LARGE SCALE GENOMIC DNA]</scope>
    <source>
        <strain evidence="2">MN2024</strain>
        <tissue evidence="2">Gills</tissue>
    </source>
</reference>